<dbReference type="STRING" id="663278.Ethha_0132"/>
<dbReference type="HOGENOM" id="CLU_2915593_0_0_9"/>
<accession>E6U640</accession>
<organism evidence="2 3">
    <name type="scientific">Ethanoligenens harbinense (strain DSM 18485 / JCM 12961 / CGMCC 1.5033 / YUAN-3)</name>
    <dbReference type="NCBI Taxonomy" id="663278"/>
    <lineage>
        <taxon>Bacteria</taxon>
        <taxon>Bacillati</taxon>
        <taxon>Bacillota</taxon>
        <taxon>Clostridia</taxon>
        <taxon>Eubacteriales</taxon>
        <taxon>Oscillospiraceae</taxon>
        <taxon>Ethanoligenens</taxon>
    </lineage>
</organism>
<dbReference type="KEGG" id="eha:Ethha_0132"/>
<dbReference type="EMBL" id="CP002400">
    <property type="protein sequence ID" value="ADU25719.1"/>
    <property type="molecule type" value="Genomic_DNA"/>
</dbReference>
<keyword evidence="1" id="KW-0812">Transmembrane</keyword>
<evidence type="ECO:0000313" key="2">
    <source>
        <dbReference type="EMBL" id="ADU25719.1"/>
    </source>
</evidence>
<evidence type="ECO:0000313" key="3">
    <source>
        <dbReference type="Proteomes" id="UP000001551"/>
    </source>
</evidence>
<evidence type="ECO:0000256" key="1">
    <source>
        <dbReference type="SAM" id="Phobius"/>
    </source>
</evidence>
<proteinExistence type="predicted"/>
<dbReference type="Proteomes" id="UP000001551">
    <property type="component" value="Chromosome"/>
</dbReference>
<name>E6U640_ETHHY</name>
<dbReference type="AlphaFoldDB" id="E6U640"/>
<keyword evidence="1" id="KW-0472">Membrane</keyword>
<keyword evidence="1" id="KW-1133">Transmembrane helix</keyword>
<reference evidence="2 3" key="1">
    <citation type="submission" date="2010-12" db="EMBL/GenBank/DDBJ databases">
        <title>Complete sequence of Ethanoligenens harbinense YUAN-3.</title>
        <authorList>
            <person name="Lucas S."/>
            <person name="Copeland A."/>
            <person name="Lapidus A."/>
            <person name="Cheng J.-F."/>
            <person name="Bruce D."/>
            <person name="Goodwin L."/>
            <person name="Pitluck S."/>
            <person name="Chertkov O."/>
            <person name="Misra M."/>
            <person name="Detter J.C."/>
            <person name="Han C."/>
            <person name="Tapia R."/>
            <person name="Land M."/>
            <person name="Hauser L."/>
            <person name="Jeffries C."/>
            <person name="Kyrpides N."/>
            <person name="Ivanova N."/>
            <person name="Mikhailova N."/>
            <person name="Wang A."/>
            <person name="Mouttaki H."/>
            <person name="He Z."/>
            <person name="Zhou J."/>
            <person name="Hemme C.L."/>
            <person name="Woyke T."/>
        </authorList>
    </citation>
    <scope>NUCLEOTIDE SEQUENCE [LARGE SCALE GENOMIC DNA]</scope>
    <source>
        <strain evidence="3">DSM 18485 / JCM 12961 / CGMCC 1.5033 / YUAN-3</strain>
    </source>
</reference>
<keyword evidence="3" id="KW-1185">Reference proteome</keyword>
<protein>
    <submittedName>
        <fullName evidence="2">Uncharacterized protein</fullName>
    </submittedName>
</protein>
<dbReference type="RefSeq" id="WP_013484100.1">
    <property type="nucleotide sequence ID" value="NC_014828.1"/>
</dbReference>
<sequence>MWPFILRVWNVLVQCMWIEMVFAVIGVFIMMRGRLFLQPFWIVKELCTRPRKEPGNPPNDR</sequence>
<gene>
    <name evidence="2" type="ordered locus">Ethha_0132</name>
</gene>
<feature type="transmembrane region" description="Helical" evidence="1">
    <location>
        <begin position="6"/>
        <end position="30"/>
    </location>
</feature>